<evidence type="ECO:0000313" key="1">
    <source>
        <dbReference type="EMBL" id="KKL07207.1"/>
    </source>
</evidence>
<dbReference type="EMBL" id="LAZR01043383">
    <property type="protein sequence ID" value="KKL07207.1"/>
    <property type="molecule type" value="Genomic_DNA"/>
</dbReference>
<reference evidence="1" key="1">
    <citation type="journal article" date="2015" name="Nature">
        <title>Complex archaea that bridge the gap between prokaryotes and eukaryotes.</title>
        <authorList>
            <person name="Spang A."/>
            <person name="Saw J.H."/>
            <person name="Jorgensen S.L."/>
            <person name="Zaremba-Niedzwiedzka K."/>
            <person name="Martijn J."/>
            <person name="Lind A.E."/>
            <person name="van Eijk R."/>
            <person name="Schleper C."/>
            <person name="Guy L."/>
            <person name="Ettema T.J."/>
        </authorList>
    </citation>
    <scope>NUCLEOTIDE SEQUENCE</scope>
</reference>
<feature type="non-terminal residue" evidence="1">
    <location>
        <position position="1"/>
    </location>
</feature>
<accession>A0A0F9B0C1</accession>
<proteinExistence type="predicted"/>
<name>A0A0F9B0C1_9ZZZZ</name>
<gene>
    <name evidence="1" type="ORF">LCGC14_2588340</name>
</gene>
<comment type="caution">
    <text evidence="1">The sequence shown here is derived from an EMBL/GenBank/DDBJ whole genome shotgun (WGS) entry which is preliminary data.</text>
</comment>
<evidence type="ECO:0008006" key="2">
    <source>
        <dbReference type="Google" id="ProtNLM"/>
    </source>
</evidence>
<protein>
    <recommendedName>
        <fullName evidence="2">ApeA N-terminal domain-containing protein</fullName>
    </recommendedName>
</protein>
<dbReference type="AlphaFoldDB" id="A0A0F9B0C1"/>
<organism evidence="1">
    <name type="scientific">marine sediment metagenome</name>
    <dbReference type="NCBI Taxonomy" id="412755"/>
    <lineage>
        <taxon>unclassified sequences</taxon>
        <taxon>metagenomes</taxon>
        <taxon>ecological metagenomes</taxon>
    </lineage>
</organism>
<sequence length="350" mass="40196">PTTLTSETGAYTIDGAAADSVLVTFEVLGTPNSNIDYHAFGMVGSFTDRYEAAFERVGNSLRFLKYEPDQDNFMNDRSAYDAPTESFSKAIFHPSSYSFPSVDLAAGSQAAWIEQDIRKLYLPPDFHLSRTFSVNQGGYLKRTVWLCEYDGNQYELSQVVPHFIKNEILGSFAFSDLYSKFLDKPSSISQDELKWLDHIAYFTKLIIQLQRYFSLTEDLIYSTLGELFISSIIGNICLLIESTCKLKINSLPNNAQFKHIYQELKRNHYSWNANLHNDDFLEQNLANTLTDIFNNQYRGSTDSLENSFCLSYGLRNKVLHNINSLNILREKFKKIVKKQMEFFIEFAITK</sequence>